<evidence type="ECO:0000256" key="2">
    <source>
        <dbReference type="ARBA" id="ARBA00022475"/>
    </source>
</evidence>
<feature type="domain" description="Phosphatidic acid phosphatase type 2/haloperoxidase" evidence="8">
    <location>
        <begin position="65"/>
        <end position="172"/>
    </location>
</feature>
<organism evidence="9 10">
    <name type="scientific">Cohnella silvisoli</name>
    <dbReference type="NCBI Taxonomy" id="2873699"/>
    <lineage>
        <taxon>Bacteria</taxon>
        <taxon>Bacillati</taxon>
        <taxon>Bacillota</taxon>
        <taxon>Bacilli</taxon>
        <taxon>Bacillales</taxon>
        <taxon>Paenibacillaceae</taxon>
        <taxon>Cohnella</taxon>
    </lineage>
</organism>
<comment type="caution">
    <text evidence="9">The sequence shown here is derived from an EMBL/GenBank/DDBJ whole genome shotgun (WGS) entry which is preliminary data.</text>
</comment>
<dbReference type="Proteomes" id="UP001493487">
    <property type="component" value="Unassembled WGS sequence"/>
</dbReference>
<evidence type="ECO:0000256" key="7">
    <source>
        <dbReference type="SAM" id="Phobius"/>
    </source>
</evidence>
<accession>A0ABV1L0U4</accession>
<keyword evidence="3 7" id="KW-0812">Transmembrane</keyword>
<dbReference type="SMART" id="SM00014">
    <property type="entry name" value="acidPPc"/>
    <property type="match status" value="1"/>
</dbReference>
<dbReference type="Pfam" id="PF01569">
    <property type="entry name" value="PAP2"/>
    <property type="match status" value="1"/>
</dbReference>
<protein>
    <submittedName>
        <fullName evidence="9">Phosphatase PAP2 family protein</fullName>
    </submittedName>
</protein>
<dbReference type="InterPro" id="IPR000326">
    <property type="entry name" value="PAP2/HPO"/>
</dbReference>
<feature type="transmembrane region" description="Helical" evidence="7">
    <location>
        <begin position="152"/>
        <end position="175"/>
    </location>
</feature>
<dbReference type="Gene3D" id="1.20.144.10">
    <property type="entry name" value="Phosphatidic acid phosphatase type 2/haloperoxidase"/>
    <property type="match status" value="1"/>
</dbReference>
<evidence type="ECO:0000313" key="10">
    <source>
        <dbReference type="Proteomes" id="UP001493487"/>
    </source>
</evidence>
<evidence type="ECO:0000256" key="1">
    <source>
        <dbReference type="ARBA" id="ARBA00004651"/>
    </source>
</evidence>
<evidence type="ECO:0000313" key="9">
    <source>
        <dbReference type="EMBL" id="MEQ4485441.1"/>
    </source>
</evidence>
<evidence type="ECO:0000256" key="5">
    <source>
        <dbReference type="ARBA" id="ARBA00022989"/>
    </source>
</evidence>
<comment type="subcellular location">
    <subcellularLocation>
        <location evidence="1">Cell membrane</location>
        <topology evidence="1">Multi-pass membrane protein</topology>
    </subcellularLocation>
</comment>
<dbReference type="PANTHER" id="PTHR14969:SF62">
    <property type="entry name" value="DECAPRENYLPHOSPHORYL-5-PHOSPHORIBOSE PHOSPHATASE RV3807C-RELATED"/>
    <property type="match status" value="1"/>
</dbReference>
<feature type="transmembrane region" description="Helical" evidence="7">
    <location>
        <begin position="62"/>
        <end position="81"/>
    </location>
</feature>
<dbReference type="RefSeq" id="WP_232187771.1">
    <property type="nucleotide sequence ID" value="NZ_JAIOAP010000014.1"/>
</dbReference>
<dbReference type="SUPFAM" id="SSF48317">
    <property type="entry name" value="Acid phosphatase/Vanadium-dependent haloperoxidase"/>
    <property type="match status" value="1"/>
</dbReference>
<sequence>MINQYMEWLHGHEKRMFIWCNHTIRHTSLDRIFGLLTHIGGATFTILFTLSMALFAPSAWGTAGWQSMAALTASHIIAAIIKKKIQRPRPYLVLPQTKVGRNPLKDHSFPSGHTTAIFSIITPFLFVSHSLTFILIPLALNVGLSRIYMGLHYPSDCIAGCLLGTFSALFMVGLIH</sequence>
<evidence type="ECO:0000256" key="6">
    <source>
        <dbReference type="ARBA" id="ARBA00023136"/>
    </source>
</evidence>
<feature type="transmembrane region" description="Helical" evidence="7">
    <location>
        <begin position="32"/>
        <end position="56"/>
    </location>
</feature>
<keyword evidence="2" id="KW-1003">Cell membrane</keyword>
<gene>
    <name evidence="9" type="ORF">QJS35_23935</name>
</gene>
<name>A0ABV1L0U4_9BACL</name>
<feature type="transmembrane region" description="Helical" evidence="7">
    <location>
        <begin position="115"/>
        <end position="140"/>
    </location>
</feature>
<reference evidence="9 10" key="1">
    <citation type="journal article" date="2023" name="Genome Announc.">
        <title>Pan-Genome Analyses of the Genus Cohnella and Proposal of the Novel Species Cohnella silvisoli sp. nov., Isolated from Forest Soil.</title>
        <authorList>
            <person name="Wang C."/>
            <person name="Mao L."/>
            <person name="Bao G."/>
            <person name="Zhu H."/>
        </authorList>
    </citation>
    <scope>NUCLEOTIDE SEQUENCE [LARGE SCALE GENOMIC DNA]</scope>
    <source>
        <strain evidence="9 10">NL03-T5-1</strain>
    </source>
</reference>
<keyword evidence="5 7" id="KW-1133">Transmembrane helix</keyword>
<dbReference type="PANTHER" id="PTHR14969">
    <property type="entry name" value="SPHINGOSINE-1-PHOSPHATE PHOSPHOHYDROLASE"/>
    <property type="match status" value="1"/>
</dbReference>
<evidence type="ECO:0000256" key="4">
    <source>
        <dbReference type="ARBA" id="ARBA00022801"/>
    </source>
</evidence>
<proteinExistence type="predicted"/>
<keyword evidence="4" id="KW-0378">Hydrolase</keyword>
<keyword evidence="6 7" id="KW-0472">Membrane</keyword>
<evidence type="ECO:0000256" key="3">
    <source>
        <dbReference type="ARBA" id="ARBA00022692"/>
    </source>
</evidence>
<dbReference type="EMBL" id="JASKHM010000015">
    <property type="protein sequence ID" value="MEQ4485441.1"/>
    <property type="molecule type" value="Genomic_DNA"/>
</dbReference>
<dbReference type="InterPro" id="IPR036938">
    <property type="entry name" value="PAP2/HPO_sf"/>
</dbReference>
<keyword evidence="10" id="KW-1185">Reference proteome</keyword>
<evidence type="ECO:0000259" key="8">
    <source>
        <dbReference type="SMART" id="SM00014"/>
    </source>
</evidence>